<sequence length="348" mass="36118">MKALRRNQDTGLALTIGVLSGLIGYFVGMPLPWMLGPMIGTTIAAMARLPVRGPGKLRPFVIPIIGVLLGSGITAELFGQLSSWAATLILLPLFLCAAAGVSYVVYRKLGGYDPVTAFYAAMPGGLNEMLLLGAAAGGNEKKIALAHAARVFLVVVLVVAYFGIFLGVRSGAGGRGFVPLSALSALDYVILAGCAALGSIGGKWLNLPAAPVFGPMILSGIVHVAGMVHTAPPSVIIIAAQIVIGTIIGARFVGSTVREILRDLGIAAVATAGMLAIAVLFAEGIAHFMGMPLSQAFLAYSPGGLTEMSLLSLTLGQDFAYVSVTHIIRITLIIAIAPTVFRWLLRRD</sequence>
<dbReference type="InterPro" id="IPR017516">
    <property type="entry name" value="AbrB_dup"/>
</dbReference>
<evidence type="ECO:0000256" key="1">
    <source>
        <dbReference type="SAM" id="Phobius"/>
    </source>
</evidence>
<dbReference type="EMBL" id="FOTF01000004">
    <property type="protein sequence ID" value="SFK90782.1"/>
    <property type="molecule type" value="Genomic_DNA"/>
</dbReference>
<protein>
    <recommendedName>
        <fullName evidence="4">Ammonia monooxygenase</fullName>
    </recommendedName>
</protein>
<dbReference type="RefSeq" id="WP_139222582.1">
    <property type="nucleotide sequence ID" value="NZ_FOTF01000004.1"/>
</dbReference>
<feature type="transmembrane region" description="Helical" evidence="1">
    <location>
        <begin position="235"/>
        <end position="253"/>
    </location>
</feature>
<feature type="transmembrane region" description="Helical" evidence="1">
    <location>
        <begin position="327"/>
        <end position="345"/>
    </location>
</feature>
<dbReference type="NCBIfam" id="TIGR03082">
    <property type="entry name" value="Gneg_AbrB_dup"/>
    <property type="match status" value="2"/>
</dbReference>
<feature type="transmembrane region" description="Helical" evidence="1">
    <location>
        <begin position="12"/>
        <end position="28"/>
    </location>
</feature>
<proteinExistence type="predicted"/>
<accession>A0A1I4DBA1</accession>
<keyword evidence="1" id="KW-0812">Transmembrane</keyword>
<dbReference type="PANTHER" id="PTHR38457:SF1">
    <property type="entry name" value="REGULATOR ABRB-RELATED"/>
    <property type="match status" value="1"/>
</dbReference>
<gene>
    <name evidence="2" type="ORF">SAMN04488004_10427</name>
</gene>
<dbReference type="AlphaFoldDB" id="A0A1I4DBA1"/>
<feature type="transmembrane region" description="Helical" evidence="1">
    <location>
        <begin position="148"/>
        <end position="168"/>
    </location>
</feature>
<keyword evidence="1" id="KW-0472">Membrane</keyword>
<feature type="transmembrane region" description="Helical" evidence="1">
    <location>
        <begin position="60"/>
        <end position="78"/>
    </location>
</feature>
<feature type="transmembrane region" description="Helical" evidence="1">
    <location>
        <begin position="180"/>
        <end position="201"/>
    </location>
</feature>
<reference evidence="2 3" key="1">
    <citation type="submission" date="2016-10" db="EMBL/GenBank/DDBJ databases">
        <authorList>
            <person name="de Groot N.N."/>
        </authorList>
    </citation>
    <scope>NUCLEOTIDE SEQUENCE [LARGE SCALE GENOMIC DNA]</scope>
    <source>
        <strain evidence="2 3">DSM 16199</strain>
    </source>
</reference>
<dbReference type="PANTHER" id="PTHR38457">
    <property type="entry name" value="REGULATOR ABRB-RELATED"/>
    <property type="match status" value="1"/>
</dbReference>
<evidence type="ECO:0008006" key="4">
    <source>
        <dbReference type="Google" id="ProtNLM"/>
    </source>
</evidence>
<dbReference type="STRING" id="195913.SAMN04488004_10427"/>
<dbReference type="Pfam" id="PF05145">
    <property type="entry name" value="AbrB"/>
    <property type="match status" value="1"/>
</dbReference>
<evidence type="ECO:0000313" key="3">
    <source>
        <dbReference type="Proteomes" id="UP000199550"/>
    </source>
</evidence>
<dbReference type="OrthoDB" id="7157734at2"/>
<dbReference type="GO" id="GO:0016020">
    <property type="term" value="C:membrane"/>
    <property type="evidence" value="ECO:0007669"/>
    <property type="project" value="InterPro"/>
</dbReference>
<dbReference type="InterPro" id="IPR007820">
    <property type="entry name" value="AbrB_fam"/>
</dbReference>
<feature type="transmembrane region" description="Helical" evidence="1">
    <location>
        <begin position="265"/>
        <end position="285"/>
    </location>
</feature>
<dbReference type="Proteomes" id="UP000199550">
    <property type="component" value="Unassembled WGS sequence"/>
</dbReference>
<keyword evidence="1" id="KW-1133">Transmembrane helix</keyword>
<feature type="transmembrane region" description="Helical" evidence="1">
    <location>
        <begin position="84"/>
        <end position="106"/>
    </location>
</feature>
<dbReference type="PIRSF" id="PIRSF038991">
    <property type="entry name" value="Protein_AbrB"/>
    <property type="match status" value="1"/>
</dbReference>
<dbReference type="GO" id="GO:0010468">
    <property type="term" value="P:regulation of gene expression"/>
    <property type="evidence" value="ECO:0007669"/>
    <property type="project" value="InterPro"/>
</dbReference>
<evidence type="ECO:0000313" key="2">
    <source>
        <dbReference type="EMBL" id="SFK90782.1"/>
    </source>
</evidence>
<name>A0A1I4DBA1_9RHOB</name>
<feature type="transmembrane region" description="Helical" evidence="1">
    <location>
        <begin position="118"/>
        <end position="136"/>
    </location>
</feature>
<feature type="transmembrane region" description="Helical" evidence="1">
    <location>
        <begin position="207"/>
        <end position="228"/>
    </location>
</feature>
<keyword evidence="3" id="KW-1185">Reference proteome</keyword>
<organism evidence="2 3">
    <name type="scientific">Loktanella salsilacus</name>
    <dbReference type="NCBI Taxonomy" id="195913"/>
    <lineage>
        <taxon>Bacteria</taxon>
        <taxon>Pseudomonadati</taxon>
        <taxon>Pseudomonadota</taxon>
        <taxon>Alphaproteobacteria</taxon>
        <taxon>Rhodobacterales</taxon>
        <taxon>Roseobacteraceae</taxon>
        <taxon>Loktanella</taxon>
    </lineage>
</organism>